<evidence type="ECO:0000256" key="4">
    <source>
        <dbReference type="ARBA" id="ARBA00008706"/>
    </source>
</evidence>
<protein>
    <recommendedName>
        <fullName evidence="10">Galactose-1-phosphate uridylyltransferase</fullName>
        <shortName evidence="10">Gal-1-P uridylyltransferase</shortName>
        <ecNumber evidence="10">2.7.7.12</ecNumber>
    </recommendedName>
    <alternativeName>
        <fullName evidence="10">UDP-glucose--hexose-1-phosphate uridylyltransferase</fullName>
    </alternativeName>
</protein>
<evidence type="ECO:0000256" key="7">
    <source>
        <dbReference type="ARBA" id="ARBA00022695"/>
    </source>
</evidence>
<comment type="subcellular location">
    <subcellularLocation>
        <location evidence="2 10">Cytoplasm</location>
    </subcellularLocation>
</comment>
<keyword evidence="5 10" id="KW-0963">Cytoplasm</keyword>
<keyword evidence="8 10" id="KW-0299">Galactose metabolism</keyword>
<keyword evidence="6 10" id="KW-0808">Transferase</keyword>
<dbReference type="Pfam" id="PF01087">
    <property type="entry name" value="GalP_UDP_transf"/>
    <property type="match status" value="1"/>
</dbReference>
<dbReference type="Proteomes" id="UP001597196">
    <property type="component" value="Unassembled WGS sequence"/>
</dbReference>
<keyword evidence="9 10" id="KW-0119">Carbohydrate metabolism</keyword>
<dbReference type="InterPro" id="IPR005850">
    <property type="entry name" value="GalP_Utransf_C"/>
</dbReference>
<name>A0ABW4CLS6_9LACO</name>
<evidence type="ECO:0000256" key="1">
    <source>
        <dbReference type="ARBA" id="ARBA00001107"/>
    </source>
</evidence>
<feature type="domain" description="Galactose-1-phosphate uridyl transferase N-terminal" evidence="11">
    <location>
        <begin position="18"/>
        <end position="224"/>
    </location>
</feature>
<keyword evidence="7 10" id="KW-0548">Nucleotidyltransferase</keyword>
<evidence type="ECO:0000256" key="5">
    <source>
        <dbReference type="ARBA" id="ARBA00022490"/>
    </source>
</evidence>
<gene>
    <name evidence="10" type="primary">galT</name>
    <name evidence="13" type="ORF">ACFQ4P_11675</name>
</gene>
<dbReference type="EMBL" id="JBHTOC010000020">
    <property type="protein sequence ID" value="MFD1430896.1"/>
    <property type="molecule type" value="Genomic_DNA"/>
</dbReference>
<dbReference type="NCBIfam" id="TIGR01239">
    <property type="entry name" value="galT_2"/>
    <property type="match status" value="1"/>
</dbReference>
<evidence type="ECO:0000313" key="13">
    <source>
        <dbReference type="EMBL" id="MFD1430896.1"/>
    </source>
</evidence>
<feature type="domain" description="Galactose-1-phosphate uridyl transferase C-terminal" evidence="12">
    <location>
        <begin position="243"/>
        <end position="432"/>
    </location>
</feature>
<dbReference type="PROSITE" id="PS01163">
    <property type="entry name" value="GAL_P_UDP_TRANSF_II"/>
    <property type="match status" value="1"/>
</dbReference>
<reference evidence="14" key="1">
    <citation type="journal article" date="2019" name="Int. J. Syst. Evol. Microbiol.">
        <title>The Global Catalogue of Microorganisms (GCM) 10K type strain sequencing project: providing services to taxonomists for standard genome sequencing and annotation.</title>
        <authorList>
            <consortium name="The Broad Institute Genomics Platform"/>
            <consortium name="The Broad Institute Genome Sequencing Center for Infectious Disease"/>
            <person name="Wu L."/>
            <person name="Ma J."/>
        </authorList>
    </citation>
    <scope>NUCLEOTIDE SEQUENCE [LARGE SCALE GENOMIC DNA]</scope>
    <source>
        <strain evidence="14">CCM 8980</strain>
    </source>
</reference>
<evidence type="ECO:0000256" key="9">
    <source>
        <dbReference type="ARBA" id="ARBA00023277"/>
    </source>
</evidence>
<comment type="similarity">
    <text evidence="4 10">Belongs to the galactose-1-phosphate uridylyltransferase type 2 family.</text>
</comment>
<dbReference type="EC" id="2.7.7.12" evidence="10"/>
<evidence type="ECO:0000256" key="10">
    <source>
        <dbReference type="HAMAP-Rule" id="MF_00571"/>
    </source>
</evidence>
<comment type="catalytic activity">
    <reaction evidence="1 10">
        <text>alpha-D-galactose 1-phosphate + UDP-alpha-D-glucose = alpha-D-glucose 1-phosphate + UDP-alpha-D-galactose</text>
        <dbReference type="Rhea" id="RHEA:13989"/>
        <dbReference type="ChEBI" id="CHEBI:58336"/>
        <dbReference type="ChEBI" id="CHEBI:58601"/>
        <dbReference type="ChEBI" id="CHEBI:58885"/>
        <dbReference type="ChEBI" id="CHEBI:66914"/>
        <dbReference type="EC" id="2.7.7.12"/>
    </reaction>
</comment>
<dbReference type="GO" id="GO:0008108">
    <property type="term" value="F:UDP-glucose:hexose-1-phosphate uridylyltransferase activity"/>
    <property type="evidence" value="ECO:0007669"/>
    <property type="project" value="UniProtKB-EC"/>
</dbReference>
<comment type="pathway">
    <text evidence="3 10">Carbohydrate metabolism; galactose metabolism.</text>
</comment>
<keyword evidence="14" id="KW-1185">Reference proteome</keyword>
<dbReference type="InterPro" id="IPR000766">
    <property type="entry name" value="GalP_uridyl_Trfase_II"/>
</dbReference>
<sequence length="486" mass="53554">MNAVERQVAWILDQNPDFSPLDTIFLTNRLLADCGDEALALPAKDDALANLDQLVKAGVQAGKTPDTLVGRQILEAELMSWAAPKPSTVNRLFWEKYADAPRRATDWFFHLSQADNYIQTRAIAKNIAFPAHTDYGDLEITINLSKPEKDPKDIAAAAKVKASGYPACALCLENEGYLGRLDAAARGNHRVVRLAVGGRTWGFQYSPYAYFNEHAIFLDSVHEPMRISQQTFANLLDLVTLLPDYFVGSNADLPIVGGSMLAHEHYQGGRHTFAMAKAPVEKPVALGIDNVSCSIVKWPMSVLRLTSDDKMALTAAAERIREAWASYSDETVDVRATSNGVPHHTVTPIARRSGTAYQLDLVLRDNQTSAAFPDGIFHPHADVQHIKKENIGLIEVMGLAVLPARLQTELAEVEKYLLGQPNEMREAHKPWADQLKLAGDWTATNCHERVLQAVGQVFSRVLEDAGVFKRDATGQAAFARFCATLQ</sequence>
<dbReference type="PANTHER" id="PTHR39191">
    <property type="entry name" value="GALACTOSE-1-PHOSPHATE URIDYLYLTRANSFERASE"/>
    <property type="match status" value="1"/>
</dbReference>
<dbReference type="HAMAP" id="MF_00571">
    <property type="entry name" value="GalP_UDP_trans"/>
    <property type="match status" value="1"/>
</dbReference>
<proteinExistence type="inferred from homology"/>
<dbReference type="NCBIfam" id="NF003630">
    <property type="entry name" value="PRK05270.1-3"/>
    <property type="match status" value="1"/>
</dbReference>
<evidence type="ECO:0000259" key="11">
    <source>
        <dbReference type="Pfam" id="PF01087"/>
    </source>
</evidence>
<dbReference type="RefSeq" id="WP_203628475.1">
    <property type="nucleotide sequence ID" value="NZ_BOLQ01000030.1"/>
</dbReference>
<accession>A0ABW4CLS6</accession>
<evidence type="ECO:0000259" key="12">
    <source>
        <dbReference type="Pfam" id="PF02744"/>
    </source>
</evidence>
<evidence type="ECO:0000313" key="14">
    <source>
        <dbReference type="Proteomes" id="UP001597196"/>
    </source>
</evidence>
<evidence type="ECO:0000256" key="2">
    <source>
        <dbReference type="ARBA" id="ARBA00004496"/>
    </source>
</evidence>
<dbReference type="PIRSF" id="PIRSF006005">
    <property type="entry name" value="GalT_BS"/>
    <property type="match status" value="1"/>
</dbReference>
<evidence type="ECO:0000256" key="8">
    <source>
        <dbReference type="ARBA" id="ARBA00023144"/>
    </source>
</evidence>
<evidence type="ECO:0000256" key="6">
    <source>
        <dbReference type="ARBA" id="ARBA00022679"/>
    </source>
</evidence>
<organism evidence="13 14">
    <name type="scientific">Lacticaseibacillus mingshuiensis</name>
    <dbReference type="NCBI Taxonomy" id="2799574"/>
    <lineage>
        <taxon>Bacteria</taxon>
        <taxon>Bacillati</taxon>
        <taxon>Bacillota</taxon>
        <taxon>Bacilli</taxon>
        <taxon>Lactobacillales</taxon>
        <taxon>Lactobacillaceae</taxon>
        <taxon>Lacticaseibacillus</taxon>
    </lineage>
</organism>
<dbReference type="PANTHER" id="PTHR39191:SF1">
    <property type="entry name" value="DUF4922 DOMAIN-CONTAINING PROTEIN"/>
    <property type="match status" value="1"/>
</dbReference>
<dbReference type="InterPro" id="IPR005849">
    <property type="entry name" value="GalP_Utransf_N"/>
</dbReference>
<dbReference type="InterPro" id="IPR023425">
    <property type="entry name" value="GalP_uridyl_Trfase_II_CS"/>
</dbReference>
<dbReference type="Pfam" id="PF02744">
    <property type="entry name" value="GalP_UDP_tr_C"/>
    <property type="match status" value="1"/>
</dbReference>
<evidence type="ECO:0000256" key="3">
    <source>
        <dbReference type="ARBA" id="ARBA00004947"/>
    </source>
</evidence>
<comment type="caution">
    <text evidence="13">The sequence shown here is derived from an EMBL/GenBank/DDBJ whole genome shotgun (WGS) entry which is preliminary data.</text>
</comment>